<evidence type="ECO:0000256" key="4">
    <source>
        <dbReference type="ARBA" id="ARBA00023163"/>
    </source>
</evidence>
<keyword evidence="7" id="KW-1185">Reference proteome</keyword>
<dbReference type="CDD" id="cd05466">
    <property type="entry name" value="PBP2_LTTR_substrate"/>
    <property type="match status" value="1"/>
</dbReference>
<feature type="domain" description="HTH lysR-type" evidence="5">
    <location>
        <begin position="1"/>
        <end position="57"/>
    </location>
</feature>
<evidence type="ECO:0000256" key="1">
    <source>
        <dbReference type="ARBA" id="ARBA00009437"/>
    </source>
</evidence>
<dbReference type="SUPFAM" id="SSF46785">
    <property type="entry name" value="Winged helix' DNA-binding domain"/>
    <property type="match status" value="1"/>
</dbReference>
<accession>A0A3N2QRG5</accession>
<dbReference type="GO" id="GO:0003677">
    <property type="term" value="F:DNA binding"/>
    <property type="evidence" value="ECO:0007669"/>
    <property type="project" value="UniProtKB-KW"/>
</dbReference>
<dbReference type="PANTHER" id="PTHR30419:SF31">
    <property type="entry name" value="BLR3139 PROTEIN"/>
    <property type="match status" value="1"/>
</dbReference>
<evidence type="ECO:0000313" key="6">
    <source>
        <dbReference type="EMBL" id="ROT97784.1"/>
    </source>
</evidence>
<evidence type="ECO:0000259" key="5">
    <source>
        <dbReference type="PROSITE" id="PS50931"/>
    </source>
</evidence>
<keyword evidence="2" id="KW-0805">Transcription regulation</keyword>
<reference evidence="6 7" key="1">
    <citation type="submission" date="2018-10" db="EMBL/GenBank/DDBJ databases">
        <title>Histidinibacterium lentulum gen. nov., sp. nov., a marine bacterium from the culture broth of Picochlorum sp. 122.</title>
        <authorList>
            <person name="Wang G."/>
        </authorList>
    </citation>
    <scope>NUCLEOTIDE SEQUENCE [LARGE SCALE GENOMIC DNA]</scope>
    <source>
        <strain evidence="6 7">B17</strain>
    </source>
</reference>
<dbReference type="AlphaFoldDB" id="A0A3N2QRG5"/>
<sequence length="297" mass="32466">MIGKLEMFIALAHERHFGRAAESLGITQPTLSTGIRQLEEQLGVKLVQRGSRFGGLTPEGQRALVWARQIVGDARRLRDEMRARREGLSGNLRLAVIPTALTWAARLAHRFQRRHPNVDFTILSRPSNEILTLLEDLEIDAGISYLDNEPLGRVSTQELYRERYALLCQPDHPLAGRAALDWAEIGTTQLCLLTPDMQNRRIVNRHLMEAGLSPRIGTTSNSTVVLASLVAAGGWATILPTGLAAYLAEGHGLSHIPIGPADPGHAVGLVAAHQKPHTPVLQSLLAEARSLSERDDA</sequence>
<dbReference type="InterPro" id="IPR050950">
    <property type="entry name" value="HTH-type_LysR_regulators"/>
</dbReference>
<dbReference type="OrthoDB" id="9775392at2"/>
<comment type="caution">
    <text evidence="6">The sequence shown here is derived from an EMBL/GenBank/DDBJ whole genome shotgun (WGS) entry which is preliminary data.</text>
</comment>
<dbReference type="FunFam" id="1.10.10.10:FF:000001">
    <property type="entry name" value="LysR family transcriptional regulator"/>
    <property type="match status" value="1"/>
</dbReference>
<dbReference type="PRINTS" id="PR00039">
    <property type="entry name" value="HTHLYSR"/>
</dbReference>
<dbReference type="GO" id="GO:0003700">
    <property type="term" value="F:DNA-binding transcription factor activity"/>
    <property type="evidence" value="ECO:0007669"/>
    <property type="project" value="InterPro"/>
</dbReference>
<dbReference type="InterPro" id="IPR036390">
    <property type="entry name" value="WH_DNA-bd_sf"/>
</dbReference>
<evidence type="ECO:0000256" key="2">
    <source>
        <dbReference type="ARBA" id="ARBA00023015"/>
    </source>
</evidence>
<evidence type="ECO:0000313" key="7">
    <source>
        <dbReference type="Proteomes" id="UP000268016"/>
    </source>
</evidence>
<dbReference type="InterPro" id="IPR000847">
    <property type="entry name" value="LysR_HTH_N"/>
</dbReference>
<dbReference type="Pfam" id="PF00126">
    <property type="entry name" value="HTH_1"/>
    <property type="match status" value="1"/>
</dbReference>
<organism evidence="6 7">
    <name type="scientific">Histidinibacterium lentulum</name>
    <dbReference type="NCBI Taxonomy" id="2480588"/>
    <lineage>
        <taxon>Bacteria</taxon>
        <taxon>Pseudomonadati</taxon>
        <taxon>Pseudomonadota</taxon>
        <taxon>Alphaproteobacteria</taxon>
        <taxon>Rhodobacterales</taxon>
        <taxon>Paracoccaceae</taxon>
        <taxon>Histidinibacterium</taxon>
    </lineage>
</organism>
<dbReference type="SUPFAM" id="SSF53850">
    <property type="entry name" value="Periplasmic binding protein-like II"/>
    <property type="match status" value="1"/>
</dbReference>
<dbReference type="EMBL" id="RDRB01000011">
    <property type="protein sequence ID" value="ROT97784.1"/>
    <property type="molecule type" value="Genomic_DNA"/>
</dbReference>
<dbReference type="InterPro" id="IPR005119">
    <property type="entry name" value="LysR_subst-bd"/>
</dbReference>
<dbReference type="RefSeq" id="WP_123643791.1">
    <property type="nucleotide sequence ID" value="NZ_ML119091.1"/>
</dbReference>
<dbReference type="Pfam" id="PF03466">
    <property type="entry name" value="LysR_substrate"/>
    <property type="match status" value="1"/>
</dbReference>
<dbReference type="Gene3D" id="1.10.10.10">
    <property type="entry name" value="Winged helix-like DNA-binding domain superfamily/Winged helix DNA-binding domain"/>
    <property type="match status" value="1"/>
</dbReference>
<dbReference type="GO" id="GO:0005829">
    <property type="term" value="C:cytosol"/>
    <property type="evidence" value="ECO:0007669"/>
    <property type="project" value="TreeGrafter"/>
</dbReference>
<dbReference type="InterPro" id="IPR036388">
    <property type="entry name" value="WH-like_DNA-bd_sf"/>
</dbReference>
<dbReference type="Proteomes" id="UP000268016">
    <property type="component" value="Unassembled WGS sequence"/>
</dbReference>
<proteinExistence type="inferred from homology"/>
<keyword evidence="4" id="KW-0804">Transcription</keyword>
<evidence type="ECO:0000256" key="3">
    <source>
        <dbReference type="ARBA" id="ARBA00023125"/>
    </source>
</evidence>
<gene>
    <name evidence="6" type="ORF">EAT49_18445</name>
</gene>
<name>A0A3N2QRG5_9RHOB</name>
<protein>
    <submittedName>
        <fullName evidence="6">LysR family transcriptional regulator</fullName>
    </submittedName>
</protein>
<dbReference type="PANTHER" id="PTHR30419">
    <property type="entry name" value="HTH-TYPE TRANSCRIPTIONAL REGULATOR YBHD"/>
    <property type="match status" value="1"/>
</dbReference>
<comment type="similarity">
    <text evidence="1">Belongs to the LysR transcriptional regulatory family.</text>
</comment>
<dbReference type="PROSITE" id="PS50931">
    <property type="entry name" value="HTH_LYSR"/>
    <property type="match status" value="1"/>
</dbReference>
<dbReference type="Gene3D" id="3.40.190.290">
    <property type="match status" value="1"/>
</dbReference>
<keyword evidence="3" id="KW-0238">DNA-binding</keyword>